<dbReference type="Proteomes" id="UP000198211">
    <property type="component" value="Unassembled WGS sequence"/>
</dbReference>
<comment type="caution">
    <text evidence="1">The sequence shown here is derived from an EMBL/GenBank/DDBJ whole genome shotgun (WGS) entry which is preliminary data.</text>
</comment>
<sequence length="86" mass="9618">MNRLKELRLWGCTKLTSDAVFFISEGLPGLTLLDLRSRDKLEAVIGGPTALKFLIQTYRSKLARWEPAQDEQAGVFKRHTMVAAAA</sequence>
<name>A0A225V0E2_9STRA</name>
<keyword evidence="2" id="KW-1185">Reference proteome</keyword>
<evidence type="ECO:0000313" key="1">
    <source>
        <dbReference type="EMBL" id="OWY98910.1"/>
    </source>
</evidence>
<evidence type="ECO:0000313" key="2">
    <source>
        <dbReference type="Proteomes" id="UP000198211"/>
    </source>
</evidence>
<dbReference type="STRING" id="4795.A0A225V0E2"/>
<gene>
    <name evidence="1" type="ORF">PHMEG_00030194</name>
</gene>
<accession>A0A225V0E2</accession>
<proteinExistence type="predicted"/>
<dbReference type="OrthoDB" id="550575at2759"/>
<dbReference type="SUPFAM" id="SSF52047">
    <property type="entry name" value="RNI-like"/>
    <property type="match status" value="1"/>
</dbReference>
<dbReference type="AlphaFoldDB" id="A0A225V0E2"/>
<dbReference type="EMBL" id="NBNE01008956">
    <property type="protein sequence ID" value="OWY98910.1"/>
    <property type="molecule type" value="Genomic_DNA"/>
</dbReference>
<organism evidence="1 2">
    <name type="scientific">Phytophthora megakarya</name>
    <dbReference type="NCBI Taxonomy" id="4795"/>
    <lineage>
        <taxon>Eukaryota</taxon>
        <taxon>Sar</taxon>
        <taxon>Stramenopiles</taxon>
        <taxon>Oomycota</taxon>
        <taxon>Peronosporomycetes</taxon>
        <taxon>Peronosporales</taxon>
        <taxon>Peronosporaceae</taxon>
        <taxon>Phytophthora</taxon>
    </lineage>
</organism>
<protein>
    <submittedName>
        <fullName evidence="1">Uncharacterized protein</fullName>
    </submittedName>
</protein>
<reference evidence="2" key="1">
    <citation type="submission" date="2017-03" db="EMBL/GenBank/DDBJ databases">
        <title>Phytopthora megakarya and P. palmivora, two closely related causual agents of cacao black pod achieved similar genome size and gene model numbers by different mechanisms.</title>
        <authorList>
            <person name="Ali S."/>
            <person name="Shao J."/>
            <person name="Larry D.J."/>
            <person name="Kronmiller B."/>
            <person name="Shen D."/>
            <person name="Strem M.D."/>
            <person name="Melnick R.L."/>
            <person name="Guiltinan M.J."/>
            <person name="Tyler B.M."/>
            <person name="Meinhardt L.W."/>
            <person name="Bailey B.A."/>
        </authorList>
    </citation>
    <scope>NUCLEOTIDE SEQUENCE [LARGE SCALE GENOMIC DNA]</scope>
    <source>
        <strain evidence="2">zdho120</strain>
    </source>
</reference>